<dbReference type="InterPro" id="IPR058922">
    <property type="entry name" value="WHD_DRP"/>
</dbReference>
<dbReference type="SUPFAM" id="SSF52540">
    <property type="entry name" value="P-loop containing nucleoside triphosphate hydrolases"/>
    <property type="match status" value="1"/>
</dbReference>
<dbReference type="InterPro" id="IPR027417">
    <property type="entry name" value="P-loop_NTPase"/>
</dbReference>
<dbReference type="PANTHER" id="PTHR23155:SF1052">
    <property type="entry name" value="DISEASE RESISTANCE PROTEIN RPM1"/>
    <property type="match status" value="1"/>
</dbReference>
<dbReference type="InterPro" id="IPR041118">
    <property type="entry name" value="Rx_N"/>
</dbReference>
<keyword evidence="2" id="KW-0547">Nucleotide-binding</keyword>
<dbReference type="GO" id="GO:0051707">
    <property type="term" value="P:response to other organism"/>
    <property type="evidence" value="ECO:0007669"/>
    <property type="project" value="UniProtKB-ARBA"/>
</dbReference>
<dbReference type="Proteomes" id="UP001603857">
    <property type="component" value="Unassembled WGS sequence"/>
</dbReference>
<evidence type="ECO:0000259" key="4">
    <source>
        <dbReference type="Pfam" id="PF00931"/>
    </source>
</evidence>
<dbReference type="Gene3D" id="3.80.10.10">
    <property type="entry name" value="Ribonuclease Inhibitor"/>
    <property type="match status" value="1"/>
</dbReference>
<dbReference type="Pfam" id="PF23598">
    <property type="entry name" value="LRR_14"/>
    <property type="match status" value="1"/>
</dbReference>
<name>A0ABD1LH51_9FABA</name>
<keyword evidence="3" id="KW-0611">Plant defense</keyword>
<dbReference type="InterPro" id="IPR044974">
    <property type="entry name" value="Disease_R_plants"/>
</dbReference>
<organism evidence="8 9">
    <name type="scientific">Flemingia macrophylla</name>
    <dbReference type="NCBI Taxonomy" id="520843"/>
    <lineage>
        <taxon>Eukaryota</taxon>
        <taxon>Viridiplantae</taxon>
        <taxon>Streptophyta</taxon>
        <taxon>Embryophyta</taxon>
        <taxon>Tracheophyta</taxon>
        <taxon>Spermatophyta</taxon>
        <taxon>Magnoliopsida</taxon>
        <taxon>eudicotyledons</taxon>
        <taxon>Gunneridae</taxon>
        <taxon>Pentapetalae</taxon>
        <taxon>rosids</taxon>
        <taxon>fabids</taxon>
        <taxon>Fabales</taxon>
        <taxon>Fabaceae</taxon>
        <taxon>Papilionoideae</taxon>
        <taxon>50 kb inversion clade</taxon>
        <taxon>NPAAA clade</taxon>
        <taxon>indigoferoid/millettioid clade</taxon>
        <taxon>Phaseoleae</taxon>
        <taxon>Flemingia</taxon>
    </lineage>
</organism>
<dbReference type="InterPro" id="IPR036388">
    <property type="entry name" value="WH-like_DNA-bd_sf"/>
</dbReference>
<evidence type="ECO:0000259" key="5">
    <source>
        <dbReference type="Pfam" id="PF18052"/>
    </source>
</evidence>
<comment type="caution">
    <text evidence="8">The sequence shown here is derived from an EMBL/GenBank/DDBJ whole genome shotgun (WGS) entry which is preliminary data.</text>
</comment>
<evidence type="ECO:0000256" key="1">
    <source>
        <dbReference type="ARBA" id="ARBA00022737"/>
    </source>
</evidence>
<feature type="domain" description="Disease resistance N-terminal" evidence="5">
    <location>
        <begin position="6"/>
        <end position="84"/>
    </location>
</feature>
<dbReference type="GO" id="GO:0000166">
    <property type="term" value="F:nucleotide binding"/>
    <property type="evidence" value="ECO:0007669"/>
    <property type="project" value="UniProtKB-KW"/>
</dbReference>
<evidence type="ECO:0000256" key="3">
    <source>
        <dbReference type="ARBA" id="ARBA00022821"/>
    </source>
</evidence>
<dbReference type="InterPro" id="IPR002182">
    <property type="entry name" value="NB-ARC"/>
</dbReference>
<accession>A0ABD1LH51</accession>
<dbReference type="InterPro" id="IPR055414">
    <property type="entry name" value="LRR_R13L4/SHOC2-like"/>
</dbReference>
<dbReference type="Gene3D" id="1.10.8.430">
    <property type="entry name" value="Helical domain of apoptotic protease-activating factors"/>
    <property type="match status" value="1"/>
</dbReference>
<dbReference type="Pfam" id="PF00931">
    <property type="entry name" value="NB-ARC"/>
    <property type="match status" value="1"/>
</dbReference>
<proteinExistence type="predicted"/>
<sequence>MADAVVSLAQNHLLPQILGAIKMLRDLPKEVADIRDELESFQEFINDAHKATQDEKDDDKRDRIKERVERLREAAFRMEDAIDESYNLQDVKSLVCAEREAFERHFPLERSSLYRGKQNVPFEEDPWLKLRMDPLLIEEAPVGLDEHTLALKNLLTEGPQERTVISVVGIPGVGKSTLAKQVFDKVHKNFECHALITVSQYYTVKRVLTDVLVQLCKEKMEDPPQDVSTMDQMSLIQEVKKRLRNKRYVILFDDLRNEKFWDDIEYSVIDDKNKSRILITTRDEKVGKFRKNSPYIKVHKLEKPLSEKECFKLFCNKAFKYDFDGDCPEEFKDISLEIVRNCKGLPLAIVVVGGLLSHKGKRAPEWRLFSQNLSLELKRNSDLNYITKILSLSYDDLSHNLRSCLLYFGMYPEDYEVKSSRLIKQWIVEGFIKHVAGKTLKEVAQQKLSELIRRNLVQVSSFTIDGKVKRCRVHDLIHDMIVKNAKETCFCHSVGEHNQSFSSEILRGLTILEESDDLIRIERSHIRSILLFTKKELSRQFMGRIFEKCMSLKVLDFENRISGLFVVSEALGNLIHLKYLNFRKSGIFCLPKSIGKLQNLEILDVRGTRVHNLPKEVSNLRKLRHLLGFSISCHEKKEFLGSLTLLEKIHILNLGVDTVEIRELEKLKQLRDLRVRNFRERQTDALCFSIDKMKFLEVLHIDVGEPGGEIIDLPHMSCLLPLRKLSLTGLLLKLPNWISQLQNLLKLSLKGSELTDDPLKSLKDIPNLLFLSIGFDAYKGETLHFQDGWFQQLKKLELEYLVKLNSILIDRGALQSLKKLLLTKIPLKKVPTGIQYLKNLEVLKVRDMSIQFEQSIANDGGEDYWMIQHVHHVQIQVSFITKMFRGGKFVPKY</sequence>
<dbReference type="PANTHER" id="PTHR23155">
    <property type="entry name" value="DISEASE RESISTANCE PROTEIN RP"/>
    <property type="match status" value="1"/>
</dbReference>
<dbReference type="FunFam" id="1.10.10.10:FF:000322">
    <property type="entry name" value="Probable disease resistance protein At1g63360"/>
    <property type="match status" value="1"/>
</dbReference>
<feature type="domain" description="Disease resistance protein winged helix" evidence="6">
    <location>
        <begin position="410"/>
        <end position="481"/>
    </location>
</feature>
<feature type="domain" description="NB-ARC" evidence="4">
    <location>
        <begin position="150"/>
        <end position="321"/>
    </location>
</feature>
<reference evidence="8 9" key="1">
    <citation type="submission" date="2024-08" db="EMBL/GenBank/DDBJ databases">
        <title>Insights into the chromosomal genome structure of Flemingia macrophylla.</title>
        <authorList>
            <person name="Ding Y."/>
            <person name="Zhao Y."/>
            <person name="Bi W."/>
            <person name="Wu M."/>
            <person name="Zhao G."/>
            <person name="Gong Y."/>
            <person name="Li W."/>
            <person name="Zhang P."/>
        </authorList>
    </citation>
    <scope>NUCLEOTIDE SEQUENCE [LARGE SCALE GENOMIC DNA]</scope>
    <source>
        <strain evidence="8">DYQJB</strain>
        <tissue evidence="8">Leaf</tissue>
    </source>
</reference>
<evidence type="ECO:0000259" key="6">
    <source>
        <dbReference type="Pfam" id="PF23559"/>
    </source>
</evidence>
<dbReference type="AlphaFoldDB" id="A0ABD1LH51"/>
<dbReference type="GO" id="GO:0006952">
    <property type="term" value="P:defense response"/>
    <property type="evidence" value="ECO:0007669"/>
    <property type="project" value="UniProtKB-KW"/>
</dbReference>
<protein>
    <recommendedName>
        <fullName evidence="10">AAA+ ATPase domain-containing protein</fullName>
    </recommendedName>
</protein>
<dbReference type="InterPro" id="IPR042197">
    <property type="entry name" value="Apaf_helical"/>
</dbReference>
<dbReference type="Pfam" id="PF18052">
    <property type="entry name" value="Rx_N"/>
    <property type="match status" value="1"/>
</dbReference>
<dbReference type="InterPro" id="IPR032675">
    <property type="entry name" value="LRR_dom_sf"/>
</dbReference>
<dbReference type="PRINTS" id="PR00364">
    <property type="entry name" value="DISEASERSIST"/>
</dbReference>
<feature type="domain" description="Disease resistance R13L4/SHOC-2-like LRR" evidence="7">
    <location>
        <begin position="525"/>
        <end position="845"/>
    </location>
</feature>
<evidence type="ECO:0000256" key="2">
    <source>
        <dbReference type="ARBA" id="ARBA00022741"/>
    </source>
</evidence>
<gene>
    <name evidence="8" type="ORF">Fmac_027140</name>
</gene>
<dbReference type="Gene3D" id="3.40.50.300">
    <property type="entry name" value="P-loop containing nucleotide triphosphate hydrolases"/>
    <property type="match status" value="1"/>
</dbReference>
<keyword evidence="9" id="KW-1185">Reference proteome</keyword>
<dbReference type="Gene3D" id="1.10.10.10">
    <property type="entry name" value="Winged helix-like DNA-binding domain superfamily/Winged helix DNA-binding domain"/>
    <property type="match status" value="1"/>
</dbReference>
<dbReference type="Pfam" id="PF23559">
    <property type="entry name" value="WHD_DRP"/>
    <property type="match status" value="1"/>
</dbReference>
<dbReference type="Gene3D" id="1.20.5.4130">
    <property type="match status" value="1"/>
</dbReference>
<dbReference type="EMBL" id="JBGMDY010000009">
    <property type="protein sequence ID" value="KAL2322761.1"/>
    <property type="molecule type" value="Genomic_DNA"/>
</dbReference>
<keyword evidence="1" id="KW-0677">Repeat</keyword>
<dbReference type="SUPFAM" id="SSF52058">
    <property type="entry name" value="L domain-like"/>
    <property type="match status" value="1"/>
</dbReference>
<evidence type="ECO:0008006" key="10">
    <source>
        <dbReference type="Google" id="ProtNLM"/>
    </source>
</evidence>
<evidence type="ECO:0000313" key="8">
    <source>
        <dbReference type="EMBL" id="KAL2322761.1"/>
    </source>
</evidence>
<evidence type="ECO:0000313" key="9">
    <source>
        <dbReference type="Proteomes" id="UP001603857"/>
    </source>
</evidence>
<evidence type="ECO:0000259" key="7">
    <source>
        <dbReference type="Pfam" id="PF23598"/>
    </source>
</evidence>